<dbReference type="EMBL" id="JAHUTI010077914">
    <property type="protein sequence ID" value="MED6256647.1"/>
    <property type="molecule type" value="Genomic_DNA"/>
</dbReference>
<keyword evidence="2" id="KW-1185">Reference proteome</keyword>
<protein>
    <recommendedName>
        <fullName evidence="3">Transposase</fullName>
    </recommendedName>
</protein>
<reference evidence="1 2" key="1">
    <citation type="submission" date="2021-07" db="EMBL/GenBank/DDBJ databases">
        <authorList>
            <person name="Palmer J.M."/>
        </authorList>
    </citation>
    <scope>NUCLEOTIDE SEQUENCE [LARGE SCALE GENOMIC DNA]</scope>
    <source>
        <strain evidence="1 2">AT_MEX2019</strain>
        <tissue evidence="1">Muscle</tissue>
    </source>
</reference>
<sequence length="105" mass="12089">MVGQTGAGEHWMLELVCARKSKSSNLPGRKSTQRLPQLLLLTDSGKSWRAAGRKGPIEPQRKKRNCTHQPNLFQHLCVDEFIIRPRFCKDSDWFFMIISFSRSSI</sequence>
<name>A0ABU7C159_9TELE</name>
<evidence type="ECO:0008006" key="3">
    <source>
        <dbReference type="Google" id="ProtNLM"/>
    </source>
</evidence>
<comment type="caution">
    <text evidence="1">The sequence shown here is derived from an EMBL/GenBank/DDBJ whole genome shotgun (WGS) entry which is preliminary data.</text>
</comment>
<evidence type="ECO:0000313" key="1">
    <source>
        <dbReference type="EMBL" id="MED6256647.1"/>
    </source>
</evidence>
<proteinExistence type="predicted"/>
<gene>
    <name evidence="1" type="ORF">ATANTOWER_031798</name>
</gene>
<organism evidence="1 2">
    <name type="scientific">Ataeniobius toweri</name>
    <dbReference type="NCBI Taxonomy" id="208326"/>
    <lineage>
        <taxon>Eukaryota</taxon>
        <taxon>Metazoa</taxon>
        <taxon>Chordata</taxon>
        <taxon>Craniata</taxon>
        <taxon>Vertebrata</taxon>
        <taxon>Euteleostomi</taxon>
        <taxon>Actinopterygii</taxon>
        <taxon>Neopterygii</taxon>
        <taxon>Teleostei</taxon>
        <taxon>Neoteleostei</taxon>
        <taxon>Acanthomorphata</taxon>
        <taxon>Ovalentaria</taxon>
        <taxon>Atherinomorphae</taxon>
        <taxon>Cyprinodontiformes</taxon>
        <taxon>Goodeidae</taxon>
        <taxon>Ataeniobius</taxon>
    </lineage>
</organism>
<evidence type="ECO:0000313" key="2">
    <source>
        <dbReference type="Proteomes" id="UP001345963"/>
    </source>
</evidence>
<accession>A0ABU7C159</accession>
<dbReference type="Proteomes" id="UP001345963">
    <property type="component" value="Unassembled WGS sequence"/>
</dbReference>